<dbReference type="GO" id="GO:0032259">
    <property type="term" value="P:methylation"/>
    <property type="evidence" value="ECO:0007669"/>
    <property type="project" value="UniProtKB-KW"/>
</dbReference>
<dbReference type="GO" id="GO:0008168">
    <property type="term" value="F:methyltransferase activity"/>
    <property type="evidence" value="ECO:0007669"/>
    <property type="project" value="UniProtKB-KW"/>
</dbReference>
<organism evidence="5 6">
    <name type="scientific">Byssothecium circinans</name>
    <dbReference type="NCBI Taxonomy" id="147558"/>
    <lineage>
        <taxon>Eukaryota</taxon>
        <taxon>Fungi</taxon>
        <taxon>Dikarya</taxon>
        <taxon>Ascomycota</taxon>
        <taxon>Pezizomycotina</taxon>
        <taxon>Dothideomycetes</taxon>
        <taxon>Pleosporomycetidae</taxon>
        <taxon>Pleosporales</taxon>
        <taxon>Massarineae</taxon>
        <taxon>Massarinaceae</taxon>
        <taxon>Byssothecium</taxon>
    </lineage>
</organism>
<dbReference type="Proteomes" id="UP000800035">
    <property type="component" value="Unassembled WGS sequence"/>
</dbReference>
<keyword evidence="6" id="KW-1185">Reference proteome</keyword>
<feature type="region of interest" description="Disordered" evidence="4">
    <location>
        <begin position="241"/>
        <end position="270"/>
    </location>
</feature>
<name>A0A6A5TUW8_9PLEO</name>
<evidence type="ECO:0000313" key="6">
    <source>
        <dbReference type="Proteomes" id="UP000800035"/>
    </source>
</evidence>
<evidence type="ECO:0000256" key="2">
    <source>
        <dbReference type="ARBA" id="ARBA00022603"/>
    </source>
</evidence>
<dbReference type="InterPro" id="IPR051419">
    <property type="entry name" value="Lys/N-term_MeTrsfase_sf"/>
</dbReference>
<protein>
    <recommendedName>
        <fullName evidence="7">Methyltransferase domain-containing protein</fullName>
    </recommendedName>
</protein>
<keyword evidence="3" id="KW-0808">Transferase</keyword>
<feature type="compositionally biased region" description="Polar residues" evidence="4">
    <location>
        <begin position="241"/>
        <end position="258"/>
    </location>
</feature>
<evidence type="ECO:0000313" key="5">
    <source>
        <dbReference type="EMBL" id="KAF1956228.1"/>
    </source>
</evidence>
<keyword evidence="2" id="KW-0489">Methyltransferase</keyword>
<dbReference type="EMBL" id="ML976992">
    <property type="protein sequence ID" value="KAF1956228.1"/>
    <property type="molecule type" value="Genomic_DNA"/>
</dbReference>
<evidence type="ECO:0000256" key="3">
    <source>
        <dbReference type="ARBA" id="ARBA00022679"/>
    </source>
</evidence>
<dbReference type="PANTHER" id="PTHR12176:SF84">
    <property type="entry name" value="METHYLTRANSFERASE DOMAIN-CONTAINING PROTEIN"/>
    <property type="match status" value="1"/>
</dbReference>
<sequence>MPLNPPSFGSMDYWNNRFTSNSNPFEWLEAPNALDPFLVAALDEAKDPEPQILHIGCGTSLLSYHLRAHVEKPQQVHNLDYSEVAIKIGRKREAELLRDVDIRRVSTTNANEGEKASVMRWSSANLLDHTSLLKACKPSAYSVIVDKSTSDCIACSDDVYVPLPYHITTSSRSTKPSRTTTSSEPIHPLHILAIHLAFIAKPGAKWIACSYSMDRFPFLKPPVQEPALEPVFGESKVVNAPSTASATNSGSGDSNGYQNPEDDVDLDDDLDDIPSSITDAGLPDPRTLWRLHGKYEIEPPPAESPERTSDGRVVHRPKVLHWVYVLERTDVELHVGS</sequence>
<dbReference type="Gene3D" id="3.40.50.150">
    <property type="entry name" value="Vaccinia Virus protein VP39"/>
    <property type="match status" value="1"/>
</dbReference>
<gene>
    <name evidence="5" type="ORF">CC80DRAFT_593699</name>
</gene>
<dbReference type="PANTHER" id="PTHR12176">
    <property type="entry name" value="SAM-DEPENDENT METHYLTRANSFERASE SUPERFAMILY PROTEIN"/>
    <property type="match status" value="1"/>
</dbReference>
<dbReference type="SUPFAM" id="SSF53335">
    <property type="entry name" value="S-adenosyl-L-methionine-dependent methyltransferases"/>
    <property type="match status" value="1"/>
</dbReference>
<evidence type="ECO:0008006" key="7">
    <source>
        <dbReference type="Google" id="ProtNLM"/>
    </source>
</evidence>
<accession>A0A6A5TUW8</accession>
<evidence type="ECO:0000256" key="1">
    <source>
        <dbReference type="ARBA" id="ARBA00008361"/>
    </source>
</evidence>
<reference evidence="5" key="1">
    <citation type="journal article" date="2020" name="Stud. Mycol.">
        <title>101 Dothideomycetes genomes: a test case for predicting lifestyles and emergence of pathogens.</title>
        <authorList>
            <person name="Haridas S."/>
            <person name="Albert R."/>
            <person name="Binder M."/>
            <person name="Bloem J."/>
            <person name="Labutti K."/>
            <person name="Salamov A."/>
            <person name="Andreopoulos B."/>
            <person name="Baker S."/>
            <person name="Barry K."/>
            <person name="Bills G."/>
            <person name="Bluhm B."/>
            <person name="Cannon C."/>
            <person name="Castanera R."/>
            <person name="Culley D."/>
            <person name="Daum C."/>
            <person name="Ezra D."/>
            <person name="Gonzalez J."/>
            <person name="Henrissat B."/>
            <person name="Kuo A."/>
            <person name="Liang C."/>
            <person name="Lipzen A."/>
            <person name="Lutzoni F."/>
            <person name="Magnuson J."/>
            <person name="Mondo S."/>
            <person name="Nolan M."/>
            <person name="Ohm R."/>
            <person name="Pangilinan J."/>
            <person name="Park H.-J."/>
            <person name="Ramirez L."/>
            <person name="Alfaro M."/>
            <person name="Sun H."/>
            <person name="Tritt A."/>
            <person name="Yoshinaga Y."/>
            <person name="Zwiers L.-H."/>
            <person name="Turgeon B."/>
            <person name="Goodwin S."/>
            <person name="Spatafora J."/>
            <person name="Crous P."/>
            <person name="Grigoriev I."/>
        </authorList>
    </citation>
    <scope>NUCLEOTIDE SEQUENCE</scope>
    <source>
        <strain evidence="5">CBS 675.92</strain>
    </source>
</reference>
<dbReference type="OrthoDB" id="411785at2759"/>
<dbReference type="InterPro" id="IPR029063">
    <property type="entry name" value="SAM-dependent_MTases_sf"/>
</dbReference>
<dbReference type="AlphaFoldDB" id="A0A6A5TUW8"/>
<dbReference type="CDD" id="cd02440">
    <property type="entry name" value="AdoMet_MTases"/>
    <property type="match status" value="1"/>
</dbReference>
<evidence type="ECO:0000256" key="4">
    <source>
        <dbReference type="SAM" id="MobiDB-lite"/>
    </source>
</evidence>
<proteinExistence type="inferred from homology"/>
<feature type="compositionally biased region" description="Acidic residues" evidence="4">
    <location>
        <begin position="260"/>
        <end position="270"/>
    </location>
</feature>
<comment type="similarity">
    <text evidence="1">Belongs to the methyltransferase superfamily.</text>
</comment>